<comment type="caution">
    <text evidence="12">The sequence shown here is derived from an EMBL/GenBank/DDBJ whole genome shotgun (WGS) entry which is preliminary data.</text>
</comment>
<organism evidence="12 13">
    <name type="scientific">Daphnia magna</name>
    <dbReference type="NCBI Taxonomy" id="35525"/>
    <lineage>
        <taxon>Eukaryota</taxon>
        <taxon>Metazoa</taxon>
        <taxon>Ecdysozoa</taxon>
        <taxon>Arthropoda</taxon>
        <taxon>Crustacea</taxon>
        <taxon>Branchiopoda</taxon>
        <taxon>Diplostraca</taxon>
        <taxon>Cladocera</taxon>
        <taxon>Anomopoda</taxon>
        <taxon>Daphniidae</taxon>
        <taxon>Daphnia</taxon>
    </lineage>
</organism>
<evidence type="ECO:0000256" key="7">
    <source>
        <dbReference type="ARBA" id="ARBA00023069"/>
    </source>
</evidence>
<sequence length="371" mass="41710">MATHNMDRAANPQSSSPISRRRIPIVDVICQFQKLCTLPSSAMEATDDVPEENNADWILDSLVAYLQGPVWITPILNFVEQKSVVFEGDGAEFEDEYQGIHKEFRNLVDVMLGAYMDDLGLQPEHLELALSRIQPSVRSAALQQLLEPVQSAGDYDRFKALMRSKNEQLHNEALEMLRRKRDHPGHPSIESRNASNDEFSEEDINEAIRQSMAEHVAERNAQVAERRDVDRALAASVAGLLKSQTTDEVVETLVEAAPVTNVQTPTRGHLVATKVPDPEDVERRRVLLRAQRDKILSQKKKERELQLHQQELSDREAAGNKVAFGTSRPRSGRAARAALAGEASPEVDERTIQYRRLLLQKIKEEVEGTSK</sequence>
<evidence type="ECO:0000259" key="11">
    <source>
        <dbReference type="Pfam" id="PF11527"/>
    </source>
</evidence>
<dbReference type="InterPro" id="IPR038888">
    <property type="entry name" value="CFAP36"/>
</dbReference>
<dbReference type="PANTHER" id="PTHR21532">
    <property type="entry name" value="PHOSPHODIESTERASE HL"/>
    <property type="match status" value="1"/>
</dbReference>
<dbReference type="InterPro" id="IPR042541">
    <property type="entry name" value="BART_sf"/>
</dbReference>
<dbReference type="PANTHER" id="PTHR21532:SF0">
    <property type="entry name" value="CILIA- AND FLAGELLA-ASSOCIATED PROTEIN 36"/>
    <property type="match status" value="1"/>
</dbReference>
<dbReference type="Pfam" id="PF11527">
    <property type="entry name" value="ARL2_Bind_BART"/>
    <property type="match status" value="1"/>
</dbReference>
<evidence type="ECO:0000256" key="8">
    <source>
        <dbReference type="ARBA" id="ARBA00023273"/>
    </source>
</evidence>
<evidence type="ECO:0000256" key="10">
    <source>
        <dbReference type="SAM" id="MobiDB-lite"/>
    </source>
</evidence>
<evidence type="ECO:0000256" key="2">
    <source>
        <dbReference type="ARBA" id="ARBA00004496"/>
    </source>
</evidence>
<reference evidence="12 13" key="1">
    <citation type="journal article" date="2023" name="Nucleic Acids Res.">
        <title>The hologenome of Daphnia magna reveals possible DNA methylation and microbiome-mediated evolution of the host genome.</title>
        <authorList>
            <person name="Chaturvedi A."/>
            <person name="Li X."/>
            <person name="Dhandapani V."/>
            <person name="Marshall H."/>
            <person name="Kissane S."/>
            <person name="Cuenca-Cambronero M."/>
            <person name="Asole G."/>
            <person name="Calvet F."/>
            <person name="Ruiz-Romero M."/>
            <person name="Marangio P."/>
            <person name="Guigo R."/>
            <person name="Rago D."/>
            <person name="Mirbahai L."/>
            <person name="Eastwood N."/>
            <person name="Colbourne J.K."/>
            <person name="Zhou J."/>
            <person name="Mallon E."/>
            <person name="Orsini L."/>
        </authorList>
    </citation>
    <scope>NUCLEOTIDE SEQUENCE [LARGE SCALE GENOMIC DNA]</scope>
    <source>
        <strain evidence="12">LRV0_1</strain>
    </source>
</reference>
<comment type="similarity">
    <text evidence="3">Belongs to the CFAP36 family.</text>
</comment>
<evidence type="ECO:0000256" key="1">
    <source>
        <dbReference type="ARBA" id="ARBA00004138"/>
    </source>
</evidence>
<dbReference type="Gene3D" id="1.20.1520.10">
    <property type="entry name" value="ADP-ribosylation factor-like 2-binding protein, domain"/>
    <property type="match status" value="1"/>
</dbReference>
<feature type="compositionally biased region" description="Low complexity" evidence="10">
    <location>
        <begin position="328"/>
        <end position="344"/>
    </location>
</feature>
<dbReference type="Proteomes" id="UP001234178">
    <property type="component" value="Unassembled WGS sequence"/>
</dbReference>
<evidence type="ECO:0000256" key="6">
    <source>
        <dbReference type="ARBA" id="ARBA00023054"/>
    </source>
</evidence>
<gene>
    <name evidence="12" type="ORF">OUZ56_007091</name>
</gene>
<keyword evidence="5" id="KW-0963">Cytoplasm</keyword>
<keyword evidence="8" id="KW-0966">Cell projection</keyword>
<keyword evidence="7" id="KW-0969">Cilium</keyword>
<feature type="region of interest" description="Disordered" evidence="10">
    <location>
        <begin position="179"/>
        <end position="201"/>
    </location>
</feature>
<evidence type="ECO:0000256" key="4">
    <source>
        <dbReference type="ARBA" id="ARBA00021815"/>
    </source>
</evidence>
<dbReference type="EMBL" id="JAOYFB010000001">
    <property type="protein sequence ID" value="KAK4005379.1"/>
    <property type="molecule type" value="Genomic_DNA"/>
</dbReference>
<keyword evidence="6" id="KW-0175">Coiled coil</keyword>
<evidence type="ECO:0000256" key="9">
    <source>
        <dbReference type="ARBA" id="ARBA00031593"/>
    </source>
</evidence>
<comment type="subcellular location">
    <subcellularLocation>
        <location evidence="1">Cell projection</location>
        <location evidence="1">Cilium</location>
    </subcellularLocation>
    <subcellularLocation>
        <location evidence="2">Cytoplasm</location>
    </subcellularLocation>
</comment>
<proteinExistence type="inferred from homology"/>
<name>A0ABQ9YXJ7_9CRUS</name>
<keyword evidence="13" id="KW-1185">Reference proteome</keyword>
<feature type="region of interest" description="Disordered" evidence="10">
    <location>
        <begin position="310"/>
        <end position="348"/>
    </location>
</feature>
<evidence type="ECO:0000313" key="12">
    <source>
        <dbReference type="EMBL" id="KAK4005379.1"/>
    </source>
</evidence>
<accession>A0ABQ9YXJ7</accession>
<dbReference type="InterPro" id="IPR023379">
    <property type="entry name" value="BART_dom"/>
</dbReference>
<evidence type="ECO:0000256" key="3">
    <source>
        <dbReference type="ARBA" id="ARBA00007460"/>
    </source>
</evidence>
<feature type="domain" description="BART" evidence="11">
    <location>
        <begin position="55"/>
        <end position="170"/>
    </location>
</feature>
<evidence type="ECO:0000313" key="13">
    <source>
        <dbReference type="Proteomes" id="UP001234178"/>
    </source>
</evidence>
<protein>
    <recommendedName>
        <fullName evidence="4">Cilia- and flagella-associated protein 36</fullName>
    </recommendedName>
    <alternativeName>
        <fullName evidence="9">Coiled-coil domain-containing protein 104</fullName>
    </alternativeName>
</protein>
<evidence type="ECO:0000256" key="5">
    <source>
        <dbReference type="ARBA" id="ARBA00022490"/>
    </source>
</evidence>